<dbReference type="GO" id="GO:0046872">
    <property type="term" value="F:metal ion binding"/>
    <property type="evidence" value="ECO:0007669"/>
    <property type="project" value="InterPro"/>
</dbReference>
<dbReference type="RefSeq" id="WP_009517876.1">
    <property type="nucleotide sequence ID" value="NZ_CCAE010000051.1"/>
</dbReference>
<dbReference type="PROSITE" id="PS50975">
    <property type="entry name" value="ATP_GRASP"/>
    <property type="match status" value="1"/>
</dbReference>
<dbReference type="SUPFAM" id="SSF52210">
    <property type="entry name" value="Succinyl-CoA synthetase domains"/>
    <property type="match status" value="2"/>
</dbReference>
<evidence type="ECO:0000259" key="3">
    <source>
        <dbReference type="PROSITE" id="PS50975"/>
    </source>
</evidence>
<dbReference type="EMBL" id="CCAE010000051">
    <property type="protein sequence ID" value="CDN89735.1"/>
    <property type="molecule type" value="Genomic_DNA"/>
</dbReference>
<dbReference type="Gene3D" id="3.30.470.20">
    <property type="entry name" value="ATP-grasp fold, B domain"/>
    <property type="match status" value="1"/>
</dbReference>
<dbReference type="InterPro" id="IPR003781">
    <property type="entry name" value="CoA-bd"/>
</dbReference>
<protein>
    <submittedName>
        <fullName evidence="4">Pimeloyl-CoA synthetase</fullName>
    </submittedName>
</protein>
<dbReference type="SUPFAM" id="SSF56059">
    <property type="entry name" value="Glutathione synthetase ATP-binding domain-like"/>
    <property type="match status" value="1"/>
</dbReference>
<reference evidence="5" key="1">
    <citation type="submission" date="2014-02" db="EMBL/GenBank/DDBJ databases">
        <authorList>
            <person name="Gan H."/>
        </authorList>
    </citation>
    <scope>NUCLEOTIDE SEQUENCE [LARGE SCALE GENOMIC DNA]</scope>
    <source>
        <strain evidence="5">S1</strain>
    </source>
</reference>
<evidence type="ECO:0000256" key="1">
    <source>
        <dbReference type="ARBA" id="ARBA00060888"/>
    </source>
</evidence>
<comment type="similarity">
    <text evidence="1">In the N-terminal section; belongs to the acetate CoA ligase alpha subunit family.</text>
</comment>
<feature type="domain" description="ATP-grasp" evidence="3">
    <location>
        <begin position="492"/>
        <end position="545"/>
    </location>
</feature>
<dbReference type="InterPro" id="IPR043938">
    <property type="entry name" value="Ligase_CoA_dom"/>
</dbReference>
<dbReference type="PANTHER" id="PTHR42793:SF4">
    <property type="entry name" value="BLL6376 PROTEIN"/>
    <property type="match status" value="1"/>
</dbReference>
<name>A0A1L1PWS3_HYDIT</name>
<dbReference type="FunFam" id="3.30.1490.20:FF:000020">
    <property type="entry name" value="Protein lysine acetyltransferase"/>
    <property type="match status" value="1"/>
</dbReference>
<dbReference type="Pfam" id="PF13549">
    <property type="entry name" value="ATP-grasp_5"/>
    <property type="match status" value="1"/>
</dbReference>
<dbReference type="SUPFAM" id="SSF51735">
    <property type="entry name" value="NAD(P)-binding Rossmann-fold domains"/>
    <property type="match status" value="1"/>
</dbReference>
<dbReference type="Gene3D" id="3.40.50.261">
    <property type="entry name" value="Succinyl-CoA synthetase domains"/>
    <property type="match status" value="2"/>
</dbReference>
<dbReference type="Gene3D" id="3.40.50.720">
    <property type="entry name" value="NAD(P)-binding Rossmann-like Domain"/>
    <property type="match status" value="1"/>
</dbReference>
<keyword evidence="2" id="KW-0067">ATP-binding</keyword>
<sequence length="706" mass="73751">MSGTTDLSRLFEPRSIALVGASDRAGSIGGYALQNLAEHSTFTGDLYLINPRREAIGERRCWPSVAALPATPDVALIAVPASEVMAALHECADRGVAFAIVFTSGFGETGDEGKALEAEMRAIVARSGMRIYGPNCPGLTNVNRRLGLTFSPAFKLDLLAGPIGIATQGGGLGRCLLQSMQRGIGVGLWSSAGNEVDLEVSDFIDHMAGAGDVGVIATLLEGVRDGRKFLRAVRHAAAQRKPVVALKIGRSEYGRRAAQSHTASIAGSAEVNSAVLRQMGVVEVDDIDELIDTAALFARARPGPNEKVAVVCSSGGTAALSADMIGSAGLELATLSPATLAELAKHLPPFVSAANPLDTSGEILNKPEALDATLRAVAEDPAVGLVLYPIPLEYGPVTKGVAESIVRVQRETGTPIVAVWMSDRLGAGYDALVAGGLMPMRSVGKAVKAMSRWVWHGQWRARADAVPAPEPLWLLAGGGAALPDVSTEPLAKHWLATHGMAVPTHRVARTQDEAQAAARELGWPVVAKVVSAEVAHKSDAGGVAVGVRDAEELARVWERIHADVTAAVPHARIDGLLIEAMAPPGGVETLVGVHTDDSFGPVISVGLGGIHVEVLKDVSRRLLPITLDDARDMLRELRGFPILQGIRGRAPRDIEAIARTLVAVSDLVSAHRGAVAELEINPLWVGAVGQGVLALDALAIRAGDAP</sequence>
<dbReference type="Pfam" id="PF13380">
    <property type="entry name" value="CoA_binding_2"/>
    <property type="match status" value="1"/>
</dbReference>
<organism evidence="4 5">
    <name type="scientific">Hydrogenophaga intermedia</name>
    <dbReference type="NCBI Taxonomy" id="65786"/>
    <lineage>
        <taxon>Bacteria</taxon>
        <taxon>Pseudomonadati</taxon>
        <taxon>Pseudomonadota</taxon>
        <taxon>Betaproteobacteria</taxon>
        <taxon>Burkholderiales</taxon>
        <taxon>Comamonadaceae</taxon>
        <taxon>Hydrogenophaga</taxon>
    </lineage>
</organism>
<dbReference type="GO" id="GO:0043758">
    <property type="term" value="F:acetate-CoA ligase (ADP-forming) activity"/>
    <property type="evidence" value="ECO:0007669"/>
    <property type="project" value="InterPro"/>
</dbReference>
<evidence type="ECO:0000256" key="2">
    <source>
        <dbReference type="PROSITE-ProRule" id="PRU00409"/>
    </source>
</evidence>
<proteinExistence type="inferred from homology"/>
<dbReference type="SMART" id="SM00881">
    <property type="entry name" value="CoA_binding"/>
    <property type="match status" value="1"/>
</dbReference>
<dbReference type="GO" id="GO:0005524">
    <property type="term" value="F:ATP binding"/>
    <property type="evidence" value="ECO:0007669"/>
    <property type="project" value="UniProtKB-UniRule"/>
</dbReference>
<keyword evidence="5" id="KW-1185">Reference proteome</keyword>
<dbReference type="InterPro" id="IPR036291">
    <property type="entry name" value="NAD(P)-bd_dom_sf"/>
</dbReference>
<dbReference type="InterPro" id="IPR013815">
    <property type="entry name" value="ATP_grasp_subdomain_1"/>
</dbReference>
<dbReference type="InterPro" id="IPR011761">
    <property type="entry name" value="ATP-grasp"/>
</dbReference>
<dbReference type="Gene3D" id="3.30.1490.20">
    <property type="entry name" value="ATP-grasp fold, A domain"/>
    <property type="match status" value="1"/>
</dbReference>
<dbReference type="InterPro" id="IPR016102">
    <property type="entry name" value="Succinyl-CoA_synth-like"/>
</dbReference>
<dbReference type="Proteomes" id="UP000028878">
    <property type="component" value="Unassembled WGS sequence"/>
</dbReference>
<keyword evidence="2" id="KW-0547">Nucleotide-binding</keyword>
<dbReference type="Pfam" id="PF19045">
    <property type="entry name" value="Ligase_CoA_2"/>
    <property type="match status" value="1"/>
</dbReference>
<accession>A0A1L1PWS3</accession>
<dbReference type="InterPro" id="IPR032875">
    <property type="entry name" value="Succ_CoA_lig_flav_dom"/>
</dbReference>
<reference evidence="5" key="2">
    <citation type="submission" date="2014-11" db="EMBL/GenBank/DDBJ databases">
        <title>Draft genome sequence of Hydrogenophaga intermedia S1.</title>
        <authorList>
            <person name="Gan H.M."/>
            <person name="Chew T.H."/>
            <person name="Stolz A."/>
        </authorList>
    </citation>
    <scope>NUCLEOTIDE SEQUENCE [LARGE SCALE GENOMIC DNA]</scope>
    <source>
        <strain evidence="5">S1</strain>
    </source>
</reference>
<evidence type="ECO:0000313" key="4">
    <source>
        <dbReference type="EMBL" id="CDN89735.1"/>
    </source>
</evidence>
<dbReference type="Pfam" id="PF13607">
    <property type="entry name" value="Succ_CoA_lig"/>
    <property type="match status" value="1"/>
</dbReference>
<gene>
    <name evidence="4" type="ORF">BN948_04175</name>
</gene>
<evidence type="ECO:0000313" key="5">
    <source>
        <dbReference type="Proteomes" id="UP000028878"/>
    </source>
</evidence>
<dbReference type="AlphaFoldDB" id="A0A1L1PWS3"/>
<dbReference type="PANTHER" id="PTHR42793">
    <property type="entry name" value="COA BINDING DOMAIN CONTAINING PROTEIN"/>
    <property type="match status" value="1"/>
</dbReference>